<dbReference type="OrthoDB" id="10253869at2759"/>
<dbReference type="Pfam" id="PF13193">
    <property type="entry name" value="AMP-binding_C"/>
    <property type="match status" value="1"/>
</dbReference>
<accession>A0A8B6E318</accession>
<keyword evidence="8" id="KW-1185">Reference proteome</keyword>
<sequence length="637" mass="70882">MIACCSQTWELITCNTGLVKLKKDKNKDICRTVAMDEQIIDLEEIVEKQAWDLYMSSRKKGFPKKRKELNLVFDWSGVSFVTEQPTYSQTGNAHFESNVIFRSVFENQSASAQTHSLKAERQTVAECKSTLSKGYTTSLNMGLEIGAPEEIAKASIGYSRGYEVVNGRETTNQKTLTWSSEGTLTVPEHSNLTAEIHIKEKQCGYTFKSRAAIRGTVVVNFYSRRDNDKYLMREAAYIAYSLSISAVGVVYPNFNVVTMTKWRLKNVFSSRVQIVWWAASDLGWVVGHSYIAYAPLLNGNTTILFEGKPVGTPDPGVYFRILREHDVKAMFVAPTALRAVRREDPEADYAKKYKPLHEFQALFVAGEHCDKETMEWSRNALEGKPVLDNWWQTETGWAITSTCAGMGMNLKPPTGTAGKAVPGWDVKVLRKDLTTAEPGELGQIAVKLPLPPGAFSTLWESEERFKDTYYKTIPGYYDTMDAGFMDEEGYVSVMARTDDVINVAGHRLSTGQLEEAMLESEYLAEAAVVGIPDELKGEVPLGLCVLKHGITVDNEKIFDNVRGQVRKNIGPVASFNLMVVVPKLPKTRSGKIARNTIAAMAAGKEYKIPVTIEDASVYPAIQSALKIIGYPKNSPIN</sequence>
<dbReference type="EMBL" id="UYJE01004472">
    <property type="protein sequence ID" value="VDI28303.1"/>
    <property type="molecule type" value="Genomic_DNA"/>
</dbReference>
<dbReference type="SUPFAM" id="SSF56801">
    <property type="entry name" value="Acetyl-CoA synthetase-like"/>
    <property type="match status" value="1"/>
</dbReference>
<dbReference type="Gene3D" id="2.170.15.10">
    <property type="entry name" value="Proaerolysin, chain A, domain 3"/>
    <property type="match status" value="1"/>
</dbReference>
<dbReference type="Gene3D" id="3.40.50.12780">
    <property type="entry name" value="N-terminal domain of ligase-like"/>
    <property type="match status" value="1"/>
</dbReference>
<comment type="catalytic activity">
    <reaction evidence="4">
        <text>butanoate + ATP + CoA = butanoyl-CoA + AMP + diphosphate</text>
        <dbReference type="Rhea" id="RHEA:46172"/>
        <dbReference type="ChEBI" id="CHEBI:17968"/>
        <dbReference type="ChEBI" id="CHEBI:30616"/>
        <dbReference type="ChEBI" id="CHEBI:33019"/>
        <dbReference type="ChEBI" id="CHEBI:57287"/>
        <dbReference type="ChEBI" id="CHEBI:57371"/>
        <dbReference type="ChEBI" id="CHEBI:456215"/>
    </reaction>
    <physiologicalReaction direction="left-to-right" evidence="4">
        <dbReference type="Rhea" id="RHEA:46173"/>
    </physiologicalReaction>
</comment>
<dbReference type="PANTHER" id="PTHR43347:SF3">
    <property type="entry name" value="ACYL-COA SYNTHETASE SHORT-CHAIN FAMILY MEMBER 3, MITOCHONDRIAL"/>
    <property type="match status" value="1"/>
</dbReference>
<protein>
    <recommendedName>
        <fullName evidence="2">Acyl-CoA synthetase short-chain family member 3, mitochondrial</fullName>
        <ecNumber evidence="1">6.2.1.1</ecNumber>
    </recommendedName>
    <alternativeName>
        <fullName evidence="3">Acetate--CoA ligase 3</fullName>
    </alternativeName>
</protein>
<evidence type="ECO:0000313" key="8">
    <source>
        <dbReference type="Proteomes" id="UP000596742"/>
    </source>
</evidence>
<dbReference type="CDD" id="cd20237">
    <property type="entry name" value="PFM_LIN24-like"/>
    <property type="match status" value="1"/>
</dbReference>
<feature type="domain" description="AMP-binding enzyme C-terminal" evidence="6">
    <location>
        <begin position="513"/>
        <end position="591"/>
    </location>
</feature>
<evidence type="ECO:0000256" key="4">
    <source>
        <dbReference type="ARBA" id="ARBA00047935"/>
    </source>
</evidence>
<evidence type="ECO:0000259" key="6">
    <source>
        <dbReference type="Pfam" id="PF13193"/>
    </source>
</evidence>
<dbReference type="Proteomes" id="UP000596742">
    <property type="component" value="Unassembled WGS sequence"/>
</dbReference>
<dbReference type="InterPro" id="IPR025110">
    <property type="entry name" value="AMP-bd_C"/>
</dbReference>
<proteinExistence type="predicted"/>
<evidence type="ECO:0000313" key="7">
    <source>
        <dbReference type="EMBL" id="VDI28303.1"/>
    </source>
</evidence>
<dbReference type="PANTHER" id="PTHR43347">
    <property type="entry name" value="ACYL-COA SYNTHETASE"/>
    <property type="match status" value="1"/>
</dbReference>
<dbReference type="InterPro" id="IPR000873">
    <property type="entry name" value="AMP-dep_synth/lig_dom"/>
</dbReference>
<evidence type="ECO:0000259" key="5">
    <source>
        <dbReference type="Pfam" id="PF00501"/>
    </source>
</evidence>
<reference evidence="7" key="1">
    <citation type="submission" date="2018-11" db="EMBL/GenBank/DDBJ databases">
        <authorList>
            <person name="Alioto T."/>
            <person name="Alioto T."/>
        </authorList>
    </citation>
    <scope>NUCLEOTIDE SEQUENCE</scope>
</reference>
<evidence type="ECO:0000256" key="1">
    <source>
        <dbReference type="ARBA" id="ARBA00013275"/>
    </source>
</evidence>
<dbReference type="Pfam" id="PF00501">
    <property type="entry name" value="AMP-binding"/>
    <property type="match status" value="1"/>
</dbReference>
<dbReference type="Gene3D" id="3.30.300.30">
    <property type="match status" value="1"/>
</dbReference>
<dbReference type="AlphaFoldDB" id="A0A8B6E318"/>
<evidence type="ECO:0000256" key="3">
    <source>
        <dbReference type="ARBA" id="ARBA00042755"/>
    </source>
</evidence>
<dbReference type="GO" id="GO:0005759">
    <property type="term" value="C:mitochondrial matrix"/>
    <property type="evidence" value="ECO:0007669"/>
    <property type="project" value="TreeGrafter"/>
</dbReference>
<feature type="domain" description="AMP-dependent synthetase/ligase" evidence="5">
    <location>
        <begin position="248"/>
        <end position="447"/>
    </location>
</feature>
<gene>
    <name evidence="7" type="ORF">MGAL_10B001514</name>
</gene>
<dbReference type="GO" id="GO:0050218">
    <property type="term" value="F:propionate-CoA ligase activity"/>
    <property type="evidence" value="ECO:0007669"/>
    <property type="project" value="TreeGrafter"/>
</dbReference>
<comment type="caution">
    <text evidence="7">The sequence shown here is derived from an EMBL/GenBank/DDBJ whole genome shotgun (WGS) entry which is preliminary data.</text>
</comment>
<dbReference type="GO" id="GO:0003987">
    <property type="term" value="F:acetate-CoA ligase activity"/>
    <property type="evidence" value="ECO:0007669"/>
    <property type="project" value="UniProtKB-EC"/>
</dbReference>
<dbReference type="EC" id="6.2.1.1" evidence="1"/>
<evidence type="ECO:0000256" key="2">
    <source>
        <dbReference type="ARBA" id="ARBA00040004"/>
    </source>
</evidence>
<organism evidence="7 8">
    <name type="scientific">Mytilus galloprovincialis</name>
    <name type="common">Mediterranean mussel</name>
    <dbReference type="NCBI Taxonomy" id="29158"/>
    <lineage>
        <taxon>Eukaryota</taxon>
        <taxon>Metazoa</taxon>
        <taxon>Spiralia</taxon>
        <taxon>Lophotrochozoa</taxon>
        <taxon>Mollusca</taxon>
        <taxon>Bivalvia</taxon>
        <taxon>Autobranchia</taxon>
        <taxon>Pteriomorphia</taxon>
        <taxon>Mytilida</taxon>
        <taxon>Mytiloidea</taxon>
        <taxon>Mytilidae</taxon>
        <taxon>Mytilinae</taxon>
        <taxon>Mytilus</taxon>
    </lineage>
</organism>
<dbReference type="InterPro" id="IPR045851">
    <property type="entry name" value="AMP-bd_C_sf"/>
</dbReference>
<dbReference type="InterPro" id="IPR042099">
    <property type="entry name" value="ANL_N_sf"/>
</dbReference>
<keyword evidence="7" id="KW-0436">Ligase</keyword>
<dbReference type="SUPFAM" id="SSF56973">
    <property type="entry name" value="Aerolisin/ETX pore-forming domain"/>
    <property type="match status" value="1"/>
</dbReference>
<name>A0A8B6E318_MYTGA</name>